<proteinExistence type="predicted"/>
<reference evidence="1" key="1">
    <citation type="journal article" date="2023" name="Insect Mol. Biol.">
        <title>Genome sequencing provides insights into the evolution of gene families encoding plant cell wall-degrading enzymes in longhorned beetles.</title>
        <authorList>
            <person name="Shin N.R."/>
            <person name="Okamura Y."/>
            <person name="Kirsch R."/>
            <person name="Pauchet Y."/>
        </authorList>
    </citation>
    <scope>NUCLEOTIDE SEQUENCE</scope>
    <source>
        <strain evidence="1">MMC_N1</strain>
    </source>
</reference>
<name>A0ABQ9IXI9_9CUCU</name>
<evidence type="ECO:0000313" key="1">
    <source>
        <dbReference type="EMBL" id="KAJ8967988.1"/>
    </source>
</evidence>
<dbReference type="EMBL" id="JAPWTJ010002087">
    <property type="protein sequence ID" value="KAJ8967988.1"/>
    <property type="molecule type" value="Genomic_DNA"/>
</dbReference>
<organism evidence="1 2">
    <name type="scientific">Molorchus minor</name>
    <dbReference type="NCBI Taxonomy" id="1323400"/>
    <lineage>
        <taxon>Eukaryota</taxon>
        <taxon>Metazoa</taxon>
        <taxon>Ecdysozoa</taxon>
        <taxon>Arthropoda</taxon>
        <taxon>Hexapoda</taxon>
        <taxon>Insecta</taxon>
        <taxon>Pterygota</taxon>
        <taxon>Neoptera</taxon>
        <taxon>Endopterygota</taxon>
        <taxon>Coleoptera</taxon>
        <taxon>Polyphaga</taxon>
        <taxon>Cucujiformia</taxon>
        <taxon>Chrysomeloidea</taxon>
        <taxon>Cerambycidae</taxon>
        <taxon>Lamiinae</taxon>
        <taxon>Monochamini</taxon>
        <taxon>Molorchus</taxon>
    </lineage>
</organism>
<gene>
    <name evidence="1" type="ORF">NQ317_017430</name>
</gene>
<keyword evidence="2" id="KW-1185">Reference proteome</keyword>
<comment type="caution">
    <text evidence="1">The sequence shown here is derived from an EMBL/GenBank/DDBJ whole genome shotgun (WGS) entry which is preliminary data.</text>
</comment>
<protein>
    <submittedName>
        <fullName evidence="1">Uncharacterized protein</fullName>
    </submittedName>
</protein>
<sequence>MLRAFAKLGERKPNEVRPATFSRIAQKLKIVFVSTAHIMCGKRICNSAASVRGMQLTQQIVKDKKSCHWIFQSPFLGNKKANCVFDFRITIPNSPGGVACKKLFLQIG</sequence>
<accession>A0ABQ9IXI9</accession>
<evidence type="ECO:0000313" key="2">
    <source>
        <dbReference type="Proteomes" id="UP001162164"/>
    </source>
</evidence>
<dbReference type="Proteomes" id="UP001162164">
    <property type="component" value="Unassembled WGS sequence"/>
</dbReference>